<organism evidence="1 2">
    <name type="scientific">Arachis duranensis</name>
    <name type="common">Wild peanut</name>
    <dbReference type="NCBI Taxonomy" id="130453"/>
    <lineage>
        <taxon>Eukaryota</taxon>
        <taxon>Viridiplantae</taxon>
        <taxon>Streptophyta</taxon>
        <taxon>Embryophyta</taxon>
        <taxon>Tracheophyta</taxon>
        <taxon>Spermatophyta</taxon>
        <taxon>Magnoliopsida</taxon>
        <taxon>eudicotyledons</taxon>
        <taxon>Gunneridae</taxon>
        <taxon>Pentapetalae</taxon>
        <taxon>rosids</taxon>
        <taxon>fabids</taxon>
        <taxon>Fabales</taxon>
        <taxon>Fabaceae</taxon>
        <taxon>Papilionoideae</taxon>
        <taxon>50 kb inversion clade</taxon>
        <taxon>dalbergioids sensu lato</taxon>
        <taxon>Dalbergieae</taxon>
        <taxon>Pterocarpus clade</taxon>
        <taxon>Arachis</taxon>
    </lineage>
</organism>
<protein>
    <submittedName>
        <fullName evidence="2">Flavin mononucleotide hydrolase 1, chloroplatic-like</fullName>
    </submittedName>
</protein>
<dbReference type="KEGG" id="adu:107478466"/>
<dbReference type="PANTHER" id="PTHR43611">
    <property type="entry name" value="ALPHA-D-GLUCOSE 1-PHOSPHATE PHOSPHATASE"/>
    <property type="match status" value="1"/>
</dbReference>
<dbReference type="SUPFAM" id="SSF56784">
    <property type="entry name" value="HAD-like"/>
    <property type="match status" value="1"/>
</dbReference>
<dbReference type="Proteomes" id="UP000515211">
    <property type="component" value="Chromosome 3"/>
</dbReference>
<dbReference type="InterPro" id="IPR036412">
    <property type="entry name" value="HAD-like_sf"/>
</dbReference>
<dbReference type="InterPro" id="IPR023214">
    <property type="entry name" value="HAD_sf"/>
</dbReference>
<dbReference type="GeneID" id="107478466"/>
<dbReference type="RefSeq" id="XP_020993715.1">
    <property type="nucleotide sequence ID" value="XM_021138056.2"/>
</dbReference>
<dbReference type="Pfam" id="PF00702">
    <property type="entry name" value="Hydrolase"/>
    <property type="match status" value="1"/>
</dbReference>
<sequence length="133" mass="15926">MCVSITGLKTCMTSGYSYIEGIEHLLLSLKQNNYEMHAFTNYPIWYQLIEDKLELSKYLSWTFCSCTYGKRKPDTEFFMEALEHLKVNPANCIFVDDRFLLFLFIYCTLFGYCHLYENQYLTFFSSHPFRVYE</sequence>
<proteinExistence type="predicted"/>
<evidence type="ECO:0000313" key="1">
    <source>
        <dbReference type="Proteomes" id="UP000515211"/>
    </source>
</evidence>
<dbReference type="PANTHER" id="PTHR43611:SF3">
    <property type="entry name" value="FLAVIN MONONUCLEOTIDE HYDROLASE 1, CHLOROPLATIC"/>
    <property type="match status" value="1"/>
</dbReference>
<dbReference type="AlphaFoldDB" id="A0A6P5NA17"/>
<dbReference type="Gene3D" id="3.40.50.1000">
    <property type="entry name" value="HAD superfamily/HAD-like"/>
    <property type="match status" value="1"/>
</dbReference>
<reference evidence="1" key="1">
    <citation type="journal article" date="2016" name="Nat. Genet.">
        <title>The genome sequences of Arachis duranensis and Arachis ipaensis, the diploid ancestors of cultivated peanut.</title>
        <authorList>
            <person name="Bertioli D.J."/>
            <person name="Cannon S.B."/>
            <person name="Froenicke L."/>
            <person name="Huang G."/>
            <person name="Farmer A.D."/>
            <person name="Cannon E.K."/>
            <person name="Liu X."/>
            <person name="Gao D."/>
            <person name="Clevenger J."/>
            <person name="Dash S."/>
            <person name="Ren L."/>
            <person name="Moretzsohn M.C."/>
            <person name="Shirasawa K."/>
            <person name="Huang W."/>
            <person name="Vidigal B."/>
            <person name="Abernathy B."/>
            <person name="Chu Y."/>
            <person name="Niederhuth C.E."/>
            <person name="Umale P."/>
            <person name="Araujo A.C."/>
            <person name="Kozik A."/>
            <person name="Kim K.D."/>
            <person name="Burow M.D."/>
            <person name="Varshney R.K."/>
            <person name="Wang X."/>
            <person name="Zhang X."/>
            <person name="Barkley N."/>
            <person name="Guimaraes P.M."/>
            <person name="Isobe S."/>
            <person name="Guo B."/>
            <person name="Liao B."/>
            <person name="Stalker H.T."/>
            <person name="Schmitz R.J."/>
            <person name="Scheffler B.E."/>
            <person name="Leal-Bertioli S.C."/>
            <person name="Xun X."/>
            <person name="Jackson S.A."/>
            <person name="Michelmore R."/>
            <person name="Ozias-Akins P."/>
        </authorList>
    </citation>
    <scope>NUCLEOTIDE SEQUENCE [LARGE SCALE GENOMIC DNA]</scope>
    <source>
        <strain evidence="1">cv. V14167</strain>
    </source>
</reference>
<accession>A0A6P5NA17</accession>
<name>A0A6P5NA17_ARADU</name>
<keyword evidence="1" id="KW-1185">Reference proteome</keyword>
<gene>
    <name evidence="2" type="primary">LOC107478466</name>
</gene>
<reference evidence="2" key="2">
    <citation type="submission" date="2025-08" db="UniProtKB">
        <authorList>
            <consortium name="RefSeq"/>
        </authorList>
    </citation>
    <scope>IDENTIFICATION</scope>
    <source>
        <tissue evidence="2">Whole plant</tissue>
    </source>
</reference>
<evidence type="ECO:0000313" key="2">
    <source>
        <dbReference type="RefSeq" id="XP_020993715.1"/>
    </source>
</evidence>